<accession>A0A8S0TNP4</accession>
<protein>
    <submittedName>
        <fullName evidence="1">Uncharacterized protein</fullName>
    </submittedName>
</protein>
<sequence>MRDSKLSSRQSRALISATHAFSCECVEPPPRAAEATSENGKTMRIANTISELRSPSAPLA</sequence>
<name>A0A8S0TNP4_OLEEU</name>
<dbReference type="Proteomes" id="UP000594638">
    <property type="component" value="Unassembled WGS sequence"/>
</dbReference>
<reference evidence="1 2" key="1">
    <citation type="submission" date="2019-12" db="EMBL/GenBank/DDBJ databases">
        <authorList>
            <person name="Alioto T."/>
            <person name="Alioto T."/>
            <person name="Gomez Garrido J."/>
        </authorList>
    </citation>
    <scope>NUCLEOTIDE SEQUENCE [LARGE SCALE GENOMIC DNA]</scope>
</reference>
<proteinExistence type="predicted"/>
<dbReference type="AlphaFoldDB" id="A0A8S0TNP4"/>
<dbReference type="Gramene" id="OE9A067719T1">
    <property type="protein sequence ID" value="OE9A067719C1"/>
    <property type="gene ID" value="OE9A067719"/>
</dbReference>
<comment type="caution">
    <text evidence="1">The sequence shown here is derived from an EMBL/GenBank/DDBJ whole genome shotgun (WGS) entry which is preliminary data.</text>
</comment>
<dbReference type="EMBL" id="CACTIH010007260">
    <property type="protein sequence ID" value="CAA3006422.1"/>
    <property type="molecule type" value="Genomic_DNA"/>
</dbReference>
<gene>
    <name evidence="1" type="ORF">OLEA9_A067719</name>
</gene>
<organism evidence="1 2">
    <name type="scientific">Olea europaea subsp. europaea</name>
    <dbReference type="NCBI Taxonomy" id="158383"/>
    <lineage>
        <taxon>Eukaryota</taxon>
        <taxon>Viridiplantae</taxon>
        <taxon>Streptophyta</taxon>
        <taxon>Embryophyta</taxon>
        <taxon>Tracheophyta</taxon>
        <taxon>Spermatophyta</taxon>
        <taxon>Magnoliopsida</taxon>
        <taxon>eudicotyledons</taxon>
        <taxon>Gunneridae</taxon>
        <taxon>Pentapetalae</taxon>
        <taxon>asterids</taxon>
        <taxon>lamiids</taxon>
        <taxon>Lamiales</taxon>
        <taxon>Oleaceae</taxon>
        <taxon>Oleeae</taxon>
        <taxon>Olea</taxon>
    </lineage>
</organism>
<evidence type="ECO:0000313" key="2">
    <source>
        <dbReference type="Proteomes" id="UP000594638"/>
    </source>
</evidence>
<evidence type="ECO:0000313" key="1">
    <source>
        <dbReference type="EMBL" id="CAA3006422.1"/>
    </source>
</evidence>
<keyword evidence="2" id="KW-1185">Reference proteome</keyword>